<accession>A0A1H1VSD8</accession>
<keyword evidence="2" id="KW-0812">Transmembrane</keyword>
<keyword evidence="2" id="KW-0472">Membrane</keyword>
<organism evidence="3 4">
    <name type="scientific">Friedmanniella luteola</name>
    <dbReference type="NCBI Taxonomy" id="546871"/>
    <lineage>
        <taxon>Bacteria</taxon>
        <taxon>Bacillati</taxon>
        <taxon>Actinomycetota</taxon>
        <taxon>Actinomycetes</taxon>
        <taxon>Propionibacteriales</taxon>
        <taxon>Nocardioidaceae</taxon>
        <taxon>Friedmanniella</taxon>
    </lineage>
</organism>
<gene>
    <name evidence="3" type="ORF">SAMN04488543_2564</name>
</gene>
<name>A0A1H1VSD8_9ACTN</name>
<dbReference type="RefSeq" id="WP_091413248.1">
    <property type="nucleotide sequence ID" value="NZ_LT629749.1"/>
</dbReference>
<keyword evidence="2" id="KW-1133">Transmembrane helix</keyword>
<dbReference type="Proteomes" id="UP000199092">
    <property type="component" value="Chromosome I"/>
</dbReference>
<dbReference type="EMBL" id="LT629749">
    <property type="protein sequence ID" value="SDS87807.1"/>
    <property type="molecule type" value="Genomic_DNA"/>
</dbReference>
<feature type="transmembrane region" description="Helical" evidence="2">
    <location>
        <begin position="47"/>
        <end position="68"/>
    </location>
</feature>
<dbReference type="AlphaFoldDB" id="A0A1H1VSD8"/>
<evidence type="ECO:0000256" key="2">
    <source>
        <dbReference type="SAM" id="Phobius"/>
    </source>
</evidence>
<evidence type="ECO:0000256" key="1">
    <source>
        <dbReference type="SAM" id="MobiDB-lite"/>
    </source>
</evidence>
<sequence length="126" mass="12830">MAGVLLPLLGLGWFVGGGLLVLRAVGESLTFLGESPTAEELARSARSLAAAAWVAAGVPVLGLVLAVLTRRRAATVLFTVLLVLGLASAGLVAADRHRARLREPQPRAPVTGCQEHSGGDTDCPGG</sequence>
<keyword evidence="4" id="KW-1185">Reference proteome</keyword>
<protein>
    <submittedName>
        <fullName evidence="3">Uncharacterized protein</fullName>
    </submittedName>
</protein>
<reference evidence="3 4" key="1">
    <citation type="submission" date="2016-10" db="EMBL/GenBank/DDBJ databases">
        <authorList>
            <person name="de Groot N.N."/>
        </authorList>
    </citation>
    <scope>NUCLEOTIDE SEQUENCE [LARGE SCALE GENOMIC DNA]</scope>
    <source>
        <strain evidence="3 4">DSM 21741</strain>
    </source>
</reference>
<evidence type="ECO:0000313" key="4">
    <source>
        <dbReference type="Proteomes" id="UP000199092"/>
    </source>
</evidence>
<feature type="region of interest" description="Disordered" evidence="1">
    <location>
        <begin position="100"/>
        <end position="126"/>
    </location>
</feature>
<evidence type="ECO:0000313" key="3">
    <source>
        <dbReference type="EMBL" id="SDS87807.1"/>
    </source>
</evidence>
<proteinExistence type="predicted"/>
<feature type="transmembrane region" description="Helical" evidence="2">
    <location>
        <begin position="75"/>
        <end position="94"/>
    </location>
</feature>